<protein>
    <submittedName>
        <fullName evidence="7">Methyl-accepting chemotaxis sensory transducer</fullName>
    </submittedName>
</protein>
<evidence type="ECO:0000256" key="4">
    <source>
        <dbReference type="SAM" id="Phobius"/>
    </source>
</evidence>
<dbReference type="PROSITE" id="PS50885">
    <property type="entry name" value="HAMP"/>
    <property type="match status" value="1"/>
</dbReference>
<keyword evidence="8" id="KW-1185">Reference proteome</keyword>
<dbReference type="EMBL" id="AP024814">
    <property type="protein sequence ID" value="BCZ17974.1"/>
    <property type="molecule type" value="Genomic_DNA"/>
</dbReference>
<dbReference type="Gene3D" id="6.10.340.10">
    <property type="match status" value="1"/>
</dbReference>
<dbReference type="Proteomes" id="UP000826775">
    <property type="component" value="Chromosome"/>
</dbReference>
<dbReference type="PANTHER" id="PTHR32089:SF112">
    <property type="entry name" value="LYSOZYME-LIKE PROTEIN-RELATED"/>
    <property type="match status" value="1"/>
</dbReference>
<dbReference type="InterPro" id="IPR004089">
    <property type="entry name" value="MCPsignal_dom"/>
</dbReference>
<organism evidence="7 8">
    <name type="scientific">Helicobacter gastrocanis</name>
    <dbReference type="NCBI Taxonomy" id="2849641"/>
    <lineage>
        <taxon>Bacteria</taxon>
        <taxon>Pseudomonadati</taxon>
        <taxon>Campylobacterota</taxon>
        <taxon>Epsilonproteobacteria</taxon>
        <taxon>Campylobacterales</taxon>
        <taxon>Helicobacteraceae</taxon>
        <taxon>Helicobacter</taxon>
    </lineage>
</organism>
<dbReference type="PANTHER" id="PTHR32089">
    <property type="entry name" value="METHYL-ACCEPTING CHEMOTAXIS PROTEIN MCPB"/>
    <property type="match status" value="1"/>
</dbReference>
<name>A0ABN6I5X0_9HELI</name>
<reference evidence="7 8" key="1">
    <citation type="submission" date="2021-07" db="EMBL/GenBank/DDBJ databases">
        <title>Novel Helicobacter sp. Isolated from a dog.</title>
        <authorList>
            <person name="Rimbara E."/>
            <person name="Suzuki M."/>
        </authorList>
    </citation>
    <scope>NUCLEOTIDE SEQUENCE [LARGE SCALE GENOMIC DNA]</scope>
    <source>
        <strain evidence="8">NHP19-003</strain>
    </source>
</reference>
<dbReference type="RefSeq" id="WP_260320547.1">
    <property type="nucleotide sequence ID" value="NZ_AP024814.1"/>
</dbReference>
<comment type="similarity">
    <text evidence="2">Belongs to the methyl-accepting chemotaxis (MCP) protein family.</text>
</comment>
<evidence type="ECO:0000259" key="5">
    <source>
        <dbReference type="PROSITE" id="PS50111"/>
    </source>
</evidence>
<dbReference type="InterPro" id="IPR013587">
    <property type="entry name" value="Nitrate/nitrite_sensing"/>
</dbReference>
<dbReference type="InterPro" id="IPR003660">
    <property type="entry name" value="HAMP_dom"/>
</dbReference>
<proteinExistence type="inferred from homology"/>
<evidence type="ECO:0000256" key="2">
    <source>
        <dbReference type="ARBA" id="ARBA00029447"/>
    </source>
</evidence>
<keyword evidence="1 3" id="KW-0807">Transducer</keyword>
<evidence type="ECO:0000259" key="6">
    <source>
        <dbReference type="PROSITE" id="PS50885"/>
    </source>
</evidence>
<dbReference type="PROSITE" id="PS50111">
    <property type="entry name" value="CHEMOTAXIS_TRANSDUC_2"/>
    <property type="match status" value="1"/>
</dbReference>
<keyword evidence="4" id="KW-0472">Membrane</keyword>
<feature type="domain" description="Methyl-accepting transducer" evidence="5">
    <location>
        <begin position="402"/>
        <end position="632"/>
    </location>
</feature>
<dbReference type="Pfam" id="PF00015">
    <property type="entry name" value="MCPsignal"/>
    <property type="match status" value="1"/>
</dbReference>
<evidence type="ECO:0000256" key="3">
    <source>
        <dbReference type="PROSITE-ProRule" id="PRU00284"/>
    </source>
</evidence>
<accession>A0ABN6I5X0</accession>
<evidence type="ECO:0000256" key="1">
    <source>
        <dbReference type="ARBA" id="ARBA00023224"/>
    </source>
</evidence>
<keyword evidence="4" id="KW-1133">Transmembrane helix</keyword>
<evidence type="ECO:0000313" key="7">
    <source>
        <dbReference type="EMBL" id="BCZ17974.1"/>
    </source>
</evidence>
<sequence length="664" mass="74468">MQFLNSLKLQSKIILIISIPMVVLLFFMVWQLRSTYNELSLNKDLARQIKVSRYISALVHEMQKERGMSAGFLSSGGVQFADKLPEQRQNTDTKLEALKKFLGSISGLDSRYRQAVQSGLDFLDQLPQRRNAMETKDKKALTNSAIAYFTKGIDMFLDTVLDSIKTIPNSKISNAAMEYISFLYAKEMSGLERATANRIFIANDPTDPQYAHFIALIAKQEVFEKYFLSLGDTQSIALFERVLADSSFKEVERMRQILMQKYLVGGFGVDPTLWFSTITKKIDLLKRVEDSISDHITKLARAEITKETRYFELLAISEVLIILVTTILAFLMMRYISKRLQKVNKTLKYIVDNKTFTDKISIAANDEIGFMARSVNTFIEYMRDTLQRIFQQVQSNTTVSKTLNTISIGLDSNSKQIKQVSQNNTDLSHASRQALDESLAMSMSTKELLEGVLNNVSDTKTAVVAINKHVQHNVANEENSVAQMQALSTEAQNIRVILDTITDIAKQTNLLALNAAIEAARAGEHGRGFAVVADEVRALAERTQNSITESEAIVTNILESIEKINGERKNSLQLMHALTEQSSAMQDHVHHLAGVIVNVVDQSLANLDNINKINKHTTSVLENGDKIASCVQDLLKINDSMQNSSHELNQQTNDLNGFLSAFKV</sequence>
<feature type="domain" description="HAMP" evidence="6">
    <location>
        <begin position="334"/>
        <end position="387"/>
    </location>
</feature>
<gene>
    <name evidence="7" type="primary">mcp40H-8</name>
    <name evidence="7" type="ORF">NHP190003_12560</name>
</gene>
<evidence type="ECO:0000313" key="8">
    <source>
        <dbReference type="Proteomes" id="UP000826775"/>
    </source>
</evidence>
<keyword evidence="4" id="KW-0812">Transmembrane</keyword>
<dbReference type="Pfam" id="PF08376">
    <property type="entry name" value="NIT"/>
    <property type="match status" value="1"/>
</dbReference>
<dbReference type="SUPFAM" id="SSF58104">
    <property type="entry name" value="Methyl-accepting chemotaxis protein (MCP) signaling domain"/>
    <property type="match status" value="1"/>
</dbReference>
<dbReference type="Gene3D" id="1.10.287.950">
    <property type="entry name" value="Methyl-accepting chemotaxis protein"/>
    <property type="match status" value="1"/>
</dbReference>
<dbReference type="SMART" id="SM00283">
    <property type="entry name" value="MA"/>
    <property type="match status" value="1"/>
</dbReference>
<feature type="transmembrane region" description="Helical" evidence="4">
    <location>
        <begin position="12"/>
        <end position="32"/>
    </location>
</feature>
<feature type="transmembrane region" description="Helical" evidence="4">
    <location>
        <begin position="310"/>
        <end position="332"/>
    </location>
</feature>